<feature type="compositionally biased region" description="Basic and acidic residues" evidence="1">
    <location>
        <begin position="940"/>
        <end position="986"/>
    </location>
</feature>
<feature type="region of interest" description="Disordered" evidence="1">
    <location>
        <begin position="731"/>
        <end position="1047"/>
    </location>
</feature>
<feature type="compositionally biased region" description="Basic and acidic residues" evidence="1">
    <location>
        <begin position="995"/>
        <end position="1047"/>
    </location>
</feature>
<feature type="region of interest" description="Disordered" evidence="1">
    <location>
        <begin position="631"/>
        <end position="716"/>
    </location>
</feature>
<evidence type="ECO:0000256" key="1">
    <source>
        <dbReference type="SAM" id="MobiDB-lite"/>
    </source>
</evidence>
<dbReference type="STRING" id="1810919.A0A3D8QVA7"/>
<name>A0A3D8QVA7_9EURO</name>
<evidence type="ECO:0000313" key="2">
    <source>
        <dbReference type="EMBL" id="RDW65793.1"/>
    </source>
</evidence>
<comment type="caution">
    <text evidence="2">The sequence shown here is derived from an EMBL/GenBank/DDBJ whole genome shotgun (WGS) entry which is preliminary data.</text>
</comment>
<feature type="compositionally biased region" description="Basic and acidic residues" evidence="1">
    <location>
        <begin position="901"/>
        <end position="910"/>
    </location>
</feature>
<dbReference type="Proteomes" id="UP000256690">
    <property type="component" value="Unassembled WGS sequence"/>
</dbReference>
<gene>
    <name evidence="2" type="ORF">DSM5745_09532</name>
</gene>
<dbReference type="EMBL" id="PVWQ01000013">
    <property type="protein sequence ID" value="RDW65793.1"/>
    <property type="molecule type" value="Genomic_DNA"/>
</dbReference>
<organism evidence="2 3">
    <name type="scientific">Aspergillus mulundensis</name>
    <dbReference type="NCBI Taxonomy" id="1810919"/>
    <lineage>
        <taxon>Eukaryota</taxon>
        <taxon>Fungi</taxon>
        <taxon>Dikarya</taxon>
        <taxon>Ascomycota</taxon>
        <taxon>Pezizomycotina</taxon>
        <taxon>Eurotiomycetes</taxon>
        <taxon>Eurotiomycetidae</taxon>
        <taxon>Eurotiales</taxon>
        <taxon>Aspergillaceae</taxon>
        <taxon>Aspergillus</taxon>
        <taxon>Aspergillus subgen. Nidulantes</taxon>
    </lineage>
</organism>
<accession>A0A3D8QVA7</accession>
<sequence length="1047" mass="118521">MNNYTYANPPYEAEYGRRFNLDVLPHHPVDWRFLKTKKLAHFGRAHKADYKRWYDYYFWGFDINLGFARVAEYDFAIQKLMYYTAEHHRPESFQEFDACTRDAGPRLLDFTRIPIDQNTRLWYLPISRNFPDLPSGFHRTGDEFLRPAQAPKLWTDLYVEQALYPSDPKFHVHTAVKNYFAYAAKLAGESDLPGWERDQVREAVQRAMIKIAYSGLERHPSAASRDPPRRILASSPEDLLQTVIRPISAISEARVSEDDDGRLSLDRSGQLCAVKGRGPIYSEDSDVMDCVITVGKLLDAGSTNLDRKDPIWYTQTSQLQRAFVELCDVNWDMCTEGTGADLKEQFRNMILAEMGNFEGDNPAAIRPIWDAVSKGLGQFMINYADHACSCDCIKNLVREGAGCHNSVPLLEDARDWEGVTMQELFDRTFDAVRTEPCEKCFKEDAVRLQRSFLKLPPRLVVTVPLGVMILGHTEDVTVKYRRAGAVSQDESAVYRWLGGIYHDGGSCRVFWDFAKPGEASTYQVGMYESSNYGLIVEGSLGREHDGCKVPPKWWCKGDIPLLFYERVMNPSSDVLAEAVHTVSNMWLEEGRGVLTLQNHKPWATTSDLPQSARDYPWMRDEIVKPPDAQHFQLAPDGYIPPEMEESSSEGIQSPETKRSAPKRPHPPAHAEDKESSKKTKQDQPAPDSHAAAPGEAAEATDRGRMPPSSPQFIRYPLRRYSSRMDICVSDRARTRSVSSHRQGGRLSTITEERLAGRTSGLGASGPTEPKPEAQKPTPADNSVPPKPTFPVYQNRSVQMEAGLERDDRRQETKDSREHTAQNAARPSRPNLAAMIKGGLSADDPREKHTAHDALGPPKYDLAAMIKGGLSADESREKRTAPDAAGPPKHDIATMIKGGLSADKRREKGNVHDIAGPPKHDLAAMINGGLSADGPTGSELETAKRHAEKEERQRRKERQREREDSSEDKHREMESELEAAERHAEKERRRRKGRQREKESSSKNRHREKEDSSRDRYRGRDSGSREKLKRERRGREKTKEDRGRGSRE</sequence>
<dbReference type="AlphaFoldDB" id="A0A3D8QVA7"/>
<feature type="compositionally biased region" description="Basic and acidic residues" evidence="1">
    <location>
        <begin position="802"/>
        <end position="819"/>
    </location>
</feature>
<evidence type="ECO:0000313" key="3">
    <source>
        <dbReference type="Proteomes" id="UP000256690"/>
    </source>
</evidence>
<proteinExistence type="predicted"/>
<protein>
    <submittedName>
        <fullName evidence="2">Uncharacterized protein</fullName>
    </submittedName>
</protein>
<keyword evidence="3" id="KW-1185">Reference proteome</keyword>
<reference evidence="2 3" key="1">
    <citation type="journal article" date="2018" name="IMA Fungus">
        <title>IMA Genome-F 9: Draft genome sequence of Annulohypoxylon stygium, Aspergillus mulundensis, Berkeleyomyces basicola (syn. Thielaviopsis basicola), Ceratocystis smalleyi, two Cercospora beticola strains, Coleophoma cylindrospora, Fusarium fracticaudum, Phialophora cf. hyalina, and Morchella septimelata.</title>
        <authorList>
            <person name="Wingfield B.D."/>
            <person name="Bills G.F."/>
            <person name="Dong Y."/>
            <person name="Huang W."/>
            <person name="Nel W.J."/>
            <person name="Swalarsk-Parry B.S."/>
            <person name="Vaghefi N."/>
            <person name="Wilken P.M."/>
            <person name="An Z."/>
            <person name="de Beer Z.W."/>
            <person name="De Vos L."/>
            <person name="Chen L."/>
            <person name="Duong T.A."/>
            <person name="Gao Y."/>
            <person name="Hammerbacher A."/>
            <person name="Kikkert J.R."/>
            <person name="Li Y."/>
            <person name="Li H."/>
            <person name="Li K."/>
            <person name="Li Q."/>
            <person name="Liu X."/>
            <person name="Ma X."/>
            <person name="Naidoo K."/>
            <person name="Pethybridge S.J."/>
            <person name="Sun J."/>
            <person name="Steenkamp E.T."/>
            <person name="van der Nest M.A."/>
            <person name="van Wyk S."/>
            <person name="Wingfield M.J."/>
            <person name="Xiong C."/>
            <person name="Yue Q."/>
            <person name="Zhang X."/>
        </authorList>
    </citation>
    <scope>NUCLEOTIDE SEQUENCE [LARGE SCALE GENOMIC DNA]</scope>
    <source>
        <strain evidence="2 3">DSM 5745</strain>
    </source>
</reference>
<feature type="compositionally biased region" description="Basic and acidic residues" evidence="1">
    <location>
        <begin position="842"/>
        <end position="851"/>
    </location>
</feature>
<feature type="compositionally biased region" description="Basic and acidic residues" evidence="1">
    <location>
        <begin position="668"/>
        <end position="681"/>
    </location>
</feature>
<feature type="compositionally biased region" description="Polar residues" evidence="1">
    <location>
        <begin position="735"/>
        <end position="749"/>
    </location>
</feature>
<dbReference type="RefSeq" id="XP_026599896.1">
    <property type="nucleotide sequence ID" value="XM_026751548.1"/>
</dbReference>
<dbReference type="GeneID" id="38119902"/>
<dbReference type="OrthoDB" id="5431239at2759"/>